<sequence length="364" mass="37819">MTLIRALLSTLLFVGASLSLLPATAVAQQLCAVDLNGNGDAADDGETASCHLTGPGGWMCPIGETRCEADPAGAMRCPLGDQYACAVPASGGAPTCSANACIDTSMNPVVDDPVVDDPGVEADGGVDAEGNCLGTIEIFSGRAARCRPAGLKTSFSNCCKDKGKIVKDGMGGSISSIGTKIAVAKSVFTGMKAAYTAFKAGATASQAASAGANAIIVGIDPTSIAISLAVNFMIEVLLQGCDQQDMEVGMLRGSGMCHEIGSYCASSILGICVQKARGHCCFNTKLGRIIQEQGRPQLKTFSAIGWGTAKEPYCRGFTPEEFQALDFSRMDLSEYYADIEARAQSEIQIDMKDKIDATMQTINN</sequence>
<reference evidence="2 3" key="1">
    <citation type="journal article" date="2015" name="G3 (Bethesda)">
        <title>Insights into Ongoing Evolution of the Hexachlorocyclohexane Catabolic Pathway from Comparative Genomics of Ten Sphingomonadaceae Strains.</title>
        <authorList>
            <person name="Pearce S.L."/>
            <person name="Oakeshott J.G."/>
            <person name="Pandey G."/>
        </authorList>
    </citation>
    <scope>NUCLEOTIDE SEQUENCE [LARGE SCALE GENOMIC DNA]</scope>
    <source>
        <strain evidence="2 3">LL02</strain>
    </source>
</reference>
<dbReference type="EMBL" id="JACU01000004">
    <property type="protein sequence ID" value="KMS56001.1"/>
    <property type="molecule type" value="Genomic_DNA"/>
</dbReference>
<feature type="chain" id="PRO_5005291974" evidence="1">
    <location>
        <begin position="28"/>
        <end position="364"/>
    </location>
</feature>
<evidence type="ECO:0000313" key="2">
    <source>
        <dbReference type="EMBL" id="KMS56001.1"/>
    </source>
</evidence>
<dbReference type="Pfam" id="PF06986">
    <property type="entry name" value="F_T4SS_TraN"/>
    <property type="match status" value="1"/>
</dbReference>
<protein>
    <submittedName>
        <fullName evidence="2">Conjugal transfer protein TraN</fullName>
    </submittedName>
</protein>
<feature type="signal peptide" evidence="1">
    <location>
        <begin position="1"/>
        <end position="27"/>
    </location>
</feature>
<accession>A0A0J7XWC1</accession>
<keyword evidence="3" id="KW-1185">Reference proteome</keyword>
<comment type="caution">
    <text evidence="2">The sequence shown here is derived from an EMBL/GenBank/DDBJ whole genome shotgun (WGS) entry which is preliminary data.</text>
</comment>
<keyword evidence="1" id="KW-0732">Signal</keyword>
<dbReference type="InterPro" id="IPR014121">
    <property type="entry name" value="TraN_Ftype"/>
</dbReference>
<dbReference type="AlphaFoldDB" id="A0A0J7XWC1"/>
<dbReference type="Proteomes" id="UP000052268">
    <property type="component" value="Unassembled WGS sequence"/>
</dbReference>
<gene>
    <name evidence="2" type="ORF">V474_13350</name>
</gene>
<evidence type="ECO:0000313" key="3">
    <source>
        <dbReference type="Proteomes" id="UP000052268"/>
    </source>
</evidence>
<dbReference type="PATRIC" id="fig|1114963.3.peg.1476"/>
<dbReference type="OrthoDB" id="5297981at2"/>
<organism evidence="2 3">
    <name type="scientific">Novosphingobium barchaimii LL02</name>
    <dbReference type="NCBI Taxonomy" id="1114963"/>
    <lineage>
        <taxon>Bacteria</taxon>
        <taxon>Pseudomonadati</taxon>
        <taxon>Pseudomonadota</taxon>
        <taxon>Alphaproteobacteria</taxon>
        <taxon>Sphingomonadales</taxon>
        <taxon>Sphingomonadaceae</taxon>
        <taxon>Novosphingobium</taxon>
    </lineage>
</organism>
<proteinExistence type="predicted"/>
<dbReference type="RefSeq" id="WP_059150864.1">
    <property type="nucleotide sequence ID" value="NZ_KQ130453.1"/>
</dbReference>
<evidence type="ECO:0000256" key="1">
    <source>
        <dbReference type="SAM" id="SignalP"/>
    </source>
</evidence>
<name>A0A0J7XWC1_9SPHN</name>